<dbReference type="EMBL" id="KP007360">
    <property type="protein sequence ID" value="AIZ02133.1"/>
    <property type="molecule type" value="Genomic_DNA"/>
</dbReference>
<evidence type="ECO:0000313" key="2">
    <source>
        <dbReference type="Proteomes" id="UP000030716"/>
    </source>
</evidence>
<accession>A0A0A7HC06</accession>
<name>A0A0A7HC06_9CAUD</name>
<sequence>MKRFEEYVTTNWTAWDKFGDEWYFHDCDLNPEFFVDKEEDLKDIYALSEIHGIKPTVYFSFDDTGFLIQIYVPYETVDDEAVCEEVLKTWDYQGVISCGPKLD</sequence>
<proteinExistence type="predicted"/>
<protein>
    <submittedName>
        <fullName evidence="1">Uncharacterized protein</fullName>
    </submittedName>
</protein>
<reference evidence="1 2" key="1">
    <citation type="submission" date="2014-10" db="EMBL/GenBank/DDBJ databases">
        <title>VR bacteriophages - a small but diverse group of low-temperature viruses.</title>
        <authorList>
            <person name="Kaliniene L."/>
            <person name="Meskys R."/>
            <person name="Simoliunas E."/>
            <person name="Zajanckauskaite A."/>
            <person name="Truncaite L."/>
        </authorList>
    </citation>
    <scope>NUCLEOTIDE SEQUENCE [LARGE SCALE GENOMIC DNA]</scope>
</reference>
<organism evidence="1 2">
    <name type="scientific">Escherichia phage vB_EcoM_VR20</name>
    <dbReference type="NCBI Taxonomy" id="1567027"/>
    <lineage>
        <taxon>Viruses</taxon>
        <taxon>Duplodnaviria</taxon>
        <taxon>Heunggongvirae</taxon>
        <taxon>Uroviricota</taxon>
        <taxon>Caudoviricetes</taxon>
        <taxon>Pantevenvirales</taxon>
        <taxon>Straboviridae</taxon>
        <taxon>Tevenvirinae</taxon>
        <taxon>Gaprivervirus</taxon>
        <taxon>Gaprivervirus vr20</taxon>
    </lineage>
</organism>
<dbReference type="OrthoDB" id="18260at10239"/>
<gene>
    <name evidence="1" type="ORF">VR20_075</name>
</gene>
<dbReference type="RefSeq" id="YP_009207254.1">
    <property type="nucleotide sequence ID" value="NC_028894.1"/>
</dbReference>
<dbReference type="KEGG" id="vg:26633753"/>
<evidence type="ECO:0000313" key="1">
    <source>
        <dbReference type="EMBL" id="AIZ02133.1"/>
    </source>
</evidence>
<dbReference type="Proteomes" id="UP000030716">
    <property type="component" value="Segment"/>
</dbReference>
<dbReference type="GeneID" id="26633753"/>
<keyword evidence="2" id="KW-1185">Reference proteome</keyword>